<evidence type="ECO:0000313" key="2">
    <source>
        <dbReference type="Proteomes" id="UP000887566"/>
    </source>
</evidence>
<name>A0A914WA86_9BILA</name>
<dbReference type="InterPro" id="IPR038175">
    <property type="entry name" value="CBM21_dom_sf"/>
</dbReference>
<feature type="domain" description="CBM21" evidence="1">
    <location>
        <begin position="216"/>
        <end position="323"/>
    </location>
</feature>
<dbReference type="PANTHER" id="PTHR12307:SF36">
    <property type="entry name" value="GLYCOGEN-BINDING SUBUNIT 76A"/>
    <property type="match status" value="1"/>
</dbReference>
<dbReference type="GO" id="GO:2001069">
    <property type="term" value="F:glycogen binding"/>
    <property type="evidence" value="ECO:0007669"/>
    <property type="project" value="TreeGrafter"/>
</dbReference>
<keyword evidence="2" id="KW-1185">Reference proteome</keyword>
<reference evidence="3" key="1">
    <citation type="submission" date="2022-11" db="UniProtKB">
        <authorList>
            <consortium name="WormBaseParasite"/>
        </authorList>
    </citation>
    <scope>IDENTIFICATION</scope>
</reference>
<evidence type="ECO:0000313" key="3">
    <source>
        <dbReference type="WBParaSite" id="PSAMB.scaffold3661size17379.g22144.t1"/>
    </source>
</evidence>
<dbReference type="GO" id="GO:0000164">
    <property type="term" value="C:protein phosphatase type 1 complex"/>
    <property type="evidence" value="ECO:0007669"/>
    <property type="project" value="TreeGrafter"/>
</dbReference>
<dbReference type="GO" id="GO:0008157">
    <property type="term" value="F:protein phosphatase 1 binding"/>
    <property type="evidence" value="ECO:0007669"/>
    <property type="project" value="TreeGrafter"/>
</dbReference>
<dbReference type="Proteomes" id="UP000887566">
    <property type="component" value="Unplaced"/>
</dbReference>
<sequence length="427" mass="48311">MCPRPINAAKIPINVELENLIVPKKFDEEETGKQKKSACFYIADDEEEDYSSDDDVYCGPESKLENSNLEGRFDAINSIATNNARLPDEENQCHLENKLIIEPKQLQVRSQEELNHPTEHLNRNLTSALKKPSSLSSGSKKSVRFADSAGLDLTHVRLFRSNLNIFDEYFDLDYLLPSPTTRMNIFANWKEAATVKTEQRQLSLSTPLLRKEEEIYQIVEAQNVCIESITCKGMSVSGTVQVKNIAHEKEQVQIRYTLNGWKTYSETECIFALSKGDNHDSFSFSFFLSSDLPVGSCCEMCAYFSTEEQSFWDTHNGKNYILNCCLLSSSQDDDASSCATTQKCAQLSRASCKEVQDTKSSPKTVHTDFFLKSAVGRLLGLGTFAKSDSNSVERPGALFWKLIEMPYLMFRNVLSVLFFFYQLNSVE</sequence>
<dbReference type="InterPro" id="IPR005036">
    <property type="entry name" value="CBM21_dom"/>
</dbReference>
<dbReference type="Gene3D" id="2.60.40.2440">
    <property type="entry name" value="Carbohydrate binding type-21 domain"/>
    <property type="match status" value="1"/>
</dbReference>
<dbReference type="InterPro" id="IPR050782">
    <property type="entry name" value="PP1_regulatory_subunit_3"/>
</dbReference>
<dbReference type="PROSITE" id="PS51159">
    <property type="entry name" value="CBM21"/>
    <property type="match status" value="1"/>
</dbReference>
<dbReference type="AlphaFoldDB" id="A0A914WA86"/>
<dbReference type="Pfam" id="PF03370">
    <property type="entry name" value="CBM_21"/>
    <property type="match status" value="1"/>
</dbReference>
<proteinExistence type="predicted"/>
<accession>A0A914WA86</accession>
<evidence type="ECO:0000259" key="1">
    <source>
        <dbReference type="PROSITE" id="PS51159"/>
    </source>
</evidence>
<organism evidence="2 3">
    <name type="scientific">Plectus sambesii</name>
    <dbReference type="NCBI Taxonomy" id="2011161"/>
    <lineage>
        <taxon>Eukaryota</taxon>
        <taxon>Metazoa</taxon>
        <taxon>Ecdysozoa</taxon>
        <taxon>Nematoda</taxon>
        <taxon>Chromadorea</taxon>
        <taxon>Plectida</taxon>
        <taxon>Plectina</taxon>
        <taxon>Plectoidea</taxon>
        <taxon>Plectidae</taxon>
        <taxon>Plectus</taxon>
    </lineage>
</organism>
<dbReference type="PANTHER" id="PTHR12307">
    <property type="entry name" value="PROTEIN PHOSPHATASE 1 REGULATORY SUBUNIT"/>
    <property type="match status" value="1"/>
</dbReference>
<dbReference type="WBParaSite" id="PSAMB.scaffold3661size17379.g22144.t1">
    <property type="protein sequence ID" value="PSAMB.scaffold3661size17379.g22144.t1"/>
    <property type="gene ID" value="PSAMB.scaffold3661size17379.g22144"/>
</dbReference>
<protein>
    <submittedName>
        <fullName evidence="3">CBM21 domain-containing protein</fullName>
    </submittedName>
</protein>
<dbReference type="GO" id="GO:0005979">
    <property type="term" value="P:regulation of glycogen biosynthetic process"/>
    <property type="evidence" value="ECO:0007669"/>
    <property type="project" value="TreeGrafter"/>
</dbReference>